<accession>A0A371CII2</accession>
<name>A0A371CII2_9APHY</name>
<organism evidence="2 3">
    <name type="scientific">Lentinus brumalis</name>
    <dbReference type="NCBI Taxonomy" id="2498619"/>
    <lineage>
        <taxon>Eukaryota</taxon>
        <taxon>Fungi</taxon>
        <taxon>Dikarya</taxon>
        <taxon>Basidiomycota</taxon>
        <taxon>Agaricomycotina</taxon>
        <taxon>Agaricomycetes</taxon>
        <taxon>Polyporales</taxon>
        <taxon>Polyporaceae</taxon>
        <taxon>Lentinus</taxon>
    </lineage>
</organism>
<dbReference type="AlphaFoldDB" id="A0A371CII2"/>
<gene>
    <name evidence="2" type="ORF">OH76DRAFT_460035</name>
</gene>
<dbReference type="EMBL" id="KZ857590">
    <property type="protein sequence ID" value="RDX40079.1"/>
    <property type="molecule type" value="Genomic_DNA"/>
</dbReference>
<feature type="compositionally biased region" description="Polar residues" evidence="1">
    <location>
        <begin position="7"/>
        <end position="21"/>
    </location>
</feature>
<evidence type="ECO:0000313" key="2">
    <source>
        <dbReference type="EMBL" id="RDX40079.1"/>
    </source>
</evidence>
<feature type="region of interest" description="Disordered" evidence="1">
    <location>
        <begin position="1"/>
        <end position="52"/>
    </location>
</feature>
<proteinExistence type="predicted"/>
<protein>
    <submittedName>
        <fullName evidence="2">Uncharacterized protein</fullName>
    </submittedName>
</protein>
<evidence type="ECO:0000313" key="3">
    <source>
        <dbReference type="Proteomes" id="UP000256964"/>
    </source>
</evidence>
<evidence type="ECO:0000256" key="1">
    <source>
        <dbReference type="SAM" id="MobiDB-lite"/>
    </source>
</evidence>
<dbReference type="Proteomes" id="UP000256964">
    <property type="component" value="Unassembled WGS sequence"/>
</dbReference>
<keyword evidence="3" id="KW-1185">Reference proteome</keyword>
<reference evidence="2 3" key="1">
    <citation type="journal article" date="2018" name="Biotechnol. Biofuels">
        <title>Integrative visual omics of the white-rot fungus Polyporus brumalis exposes the biotechnological potential of its oxidative enzymes for delignifying raw plant biomass.</title>
        <authorList>
            <person name="Miyauchi S."/>
            <person name="Rancon A."/>
            <person name="Drula E."/>
            <person name="Hage H."/>
            <person name="Chaduli D."/>
            <person name="Favel A."/>
            <person name="Grisel S."/>
            <person name="Henrissat B."/>
            <person name="Herpoel-Gimbert I."/>
            <person name="Ruiz-Duenas F.J."/>
            <person name="Chevret D."/>
            <person name="Hainaut M."/>
            <person name="Lin J."/>
            <person name="Wang M."/>
            <person name="Pangilinan J."/>
            <person name="Lipzen A."/>
            <person name="Lesage-Meessen L."/>
            <person name="Navarro D."/>
            <person name="Riley R."/>
            <person name="Grigoriev I.V."/>
            <person name="Zhou S."/>
            <person name="Raouche S."/>
            <person name="Rosso M.N."/>
        </authorList>
    </citation>
    <scope>NUCLEOTIDE SEQUENCE [LARGE SCALE GENOMIC DNA]</scope>
    <source>
        <strain evidence="2 3">BRFM 1820</strain>
    </source>
</reference>
<sequence>MSAAQEDVSTTAVKRQRTASASFDWCPPPPPRVARERTNVLEPPQNRCFSSV</sequence>